<evidence type="ECO:0000313" key="2">
    <source>
        <dbReference type="EMBL" id="MTH30679.1"/>
    </source>
</evidence>
<protein>
    <submittedName>
        <fullName evidence="2">Uncharacterized protein</fullName>
    </submittedName>
</protein>
<accession>A0A7K1GQ56</accession>
<proteinExistence type="predicted"/>
<organism evidence="2 3">
    <name type="scientific">Myroides pelagicus</name>
    <dbReference type="NCBI Taxonomy" id="270914"/>
    <lineage>
        <taxon>Bacteria</taxon>
        <taxon>Pseudomonadati</taxon>
        <taxon>Bacteroidota</taxon>
        <taxon>Flavobacteriia</taxon>
        <taxon>Flavobacteriales</taxon>
        <taxon>Flavobacteriaceae</taxon>
        <taxon>Myroides</taxon>
    </lineage>
</organism>
<keyword evidence="3" id="KW-1185">Reference proteome</keyword>
<evidence type="ECO:0000256" key="1">
    <source>
        <dbReference type="SAM" id="SignalP"/>
    </source>
</evidence>
<dbReference type="RefSeq" id="WP_155036659.1">
    <property type="nucleotide sequence ID" value="NZ_JAYMMG010000036.1"/>
</dbReference>
<dbReference type="EMBL" id="WMJY01000036">
    <property type="protein sequence ID" value="MTH30679.1"/>
    <property type="molecule type" value="Genomic_DNA"/>
</dbReference>
<evidence type="ECO:0000313" key="3">
    <source>
        <dbReference type="Proteomes" id="UP000488936"/>
    </source>
</evidence>
<dbReference type="AlphaFoldDB" id="A0A7K1GQ56"/>
<gene>
    <name evidence="2" type="ORF">GJV77_12350</name>
</gene>
<sequence length="190" mass="22229">MTRLVLSLLLILLTSTNSWSQEGNISVNVIQNGELIPAKDGIINLKSEEFTFEITAEHLTSFLIGITTTKELYTATLADYELQQPWFKSYAMADYPFNPNRELLLSDQAPNYWHFTSPEDHRFDHSPQGTNEHWTAKRTIRTLNDLHNKKTIPINEFKNSVYLYFYSPIYDDQYKLIKIKPLYSVELRFN</sequence>
<keyword evidence="1" id="KW-0732">Signal</keyword>
<reference evidence="2 3" key="1">
    <citation type="journal article" date="2006" name="Int. J. Syst. Evol. Microbiol.">
        <title>Myroides pelagicus sp. nov., isolated from seawater in Thailand.</title>
        <authorList>
            <person name="Yoon J."/>
            <person name="Maneerat S."/>
            <person name="Kawai F."/>
            <person name="Yokota A."/>
        </authorList>
    </citation>
    <scope>NUCLEOTIDE SEQUENCE [LARGE SCALE GENOMIC DNA]</scope>
    <source>
        <strain evidence="2 3">SM1T</strain>
    </source>
</reference>
<comment type="caution">
    <text evidence="2">The sequence shown here is derived from an EMBL/GenBank/DDBJ whole genome shotgun (WGS) entry which is preliminary data.</text>
</comment>
<name>A0A7K1GQ56_9FLAO</name>
<dbReference type="Proteomes" id="UP000488936">
    <property type="component" value="Unassembled WGS sequence"/>
</dbReference>
<feature type="signal peptide" evidence="1">
    <location>
        <begin position="1"/>
        <end position="20"/>
    </location>
</feature>
<feature type="chain" id="PRO_5029497825" evidence="1">
    <location>
        <begin position="21"/>
        <end position="190"/>
    </location>
</feature>
<dbReference type="OrthoDB" id="1269544at2"/>